<evidence type="ECO:0000313" key="5">
    <source>
        <dbReference type="Proteomes" id="UP000301751"/>
    </source>
</evidence>
<dbReference type="Gene3D" id="1.10.287.950">
    <property type="entry name" value="Methyl-accepting chemotaxis protein"/>
    <property type="match status" value="1"/>
</dbReference>
<dbReference type="GO" id="GO:0016020">
    <property type="term" value="C:membrane"/>
    <property type="evidence" value="ECO:0007669"/>
    <property type="project" value="InterPro"/>
</dbReference>
<reference evidence="5" key="1">
    <citation type="submission" date="2019-03" db="EMBL/GenBank/DDBJ databases">
        <title>Aquabacterium pictum sp.nov., the first bacteriochlorophyll a-containing freshwater bacterium in the genus Aquabacterium of the class Betaproteobacteria.</title>
        <authorList>
            <person name="Hirose S."/>
            <person name="Tank M."/>
            <person name="Hara E."/>
            <person name="Tamaki H."/>
            <person name="Takaichi S."/>
            <person name="Haruta S."/>
            <person name="Hanada S."/>
        </authorList>
    </citation>
    <scope>NUCLEOTIDE SEQUENCE [LARGE SCALE GENOMIC DNA]</scope>
    <source>
        <strain evidence="5">W35</strain>
    </source>
</reference>
<keyword evidence="1 2" id="KW-0807">Transducer</keyword>
<dbReference type="PROSITE" id="PS50111">
    <property type="entry name" value="CHEMOTAXIS_TRANSDUC_2"/>
    <property type="match status" value="1"/>
</dbReference>
<dbReference type="Proteomes" id="UP000301751">
    <property type="component" value="Unassembled WGS sequence"/>
</dbReference>
<dbReference type="GO" id="GO:0007165">
    <property type="term" value="P:signal transduction"/>
    <property type="evidence" value="ECO:0007669"/>
    <property type="project" value="UniProtKB-KW"/>
</dbReference>
<organism evidence="4 5">
    <name type="scientific">Pseudaquabacterium pictum</name>
    <dbReference type="NCBI Taxonomy" id="2315236"/>
    <lineage>
        <taxon>Bacteria</taxon>
        <taxon>Pseudomonadati</taxon>
        <taxon>Pseudomonadota</taxon>
        <taxon>Betaproteobacteria</taxon>
        <taxon>Burkholderiales</taxon>
        <taxon>Sphaerotilaceae</taxon>
        <taxon>Pseudaquabacterium</taxon>
    </lineage>
</organism>
<dbReference type="PANTHER" id="PTHR32089">
    <property type="entry name" value="METHYL-ACCEPTING CHEMOTAXIS PROTEIN MCPB"/>
    <property type="match status" value="1"/>
</dbReference>
<evidence type="ECO:0000256" key="1">
    <source>
        <dbReference type="ARBA" id="ARBA00023224"/>
    </source>
</evidence>
<keyword evidence="5" id="KW-1185">Reference proteome</keyword>
<dbReference type="Pfam" id="PF00015">
    <property type="entry name" value="MCPsignal"/>
    <property type="match status" value="1"/>
</dbReference>
<evidence type="ECO:0000256" key="2">
    <source>
        <dbReference type="PROSITE-ProRule" id="PRU00284"/>
    </source>
</evidence>
<protein>
    <recommendedName>
        <fullName evidence="3">Methyl-accepting transducer domain-containing protein</fullName>
    </recommendedName>
</protein>
<evidence type="ECO:0000313" key="4">
    <source>
        <dbReference type="EMBL" id="GCL62852.1"/>
    </source>
</evidence>
<dbReference type="SUPFAM" id="SSF58104">
    <property type="entry name" value="Methyl-accepting chemotaxis protein (MCP) signaling domain"/>
    <property type="match status" value="1"/>
</dbReference>
<accession>A0A480AS18</accession>
<name>A0A480AS18_9BURK</name>
<dbReference type="PANTHER" id="PTHR32089:SF112">
    <property type="entry name" value="LYSOZYME-LIKE PROTEIN-RELATED"/>
    <property type="match status" value="1"/>
</dbReference>
<feature type="domain" description="Methyl-accepting transducer" evidence="3">
    <location>
        <begin position="8"/>
        <end position="176"/>
    </location>
</feature>
<gene>
    <name evidence="4" type="ORF">AQPW35_19330</name>
</gene>
<proteinExistence type="predicted"/>
<dbReference type="EMBL" id="BJCL01000004">
    <property type="protein sequence ID" value="GCL62852.1"/>
    <property type="molecule type" value="Genomic_DNA"/>
</dbReference>
<sequence>MAAMQQRLQEAAQHWTAHVGLAQQQMQAATGQLLEGFNQILSELDHLVLQPEQSCTDDEMTARANMLAECEQRLLGLLKTLDGFVQSRNDMLGSVRALSQASGSLGDMAEDVGKLARQTNLLSINAAIEAARAGESGRGFAVVATEVRRLSTASGETGQRISSQVQQFSSHMQAALAEADAQAVRGSTAINSSEETIRGVVADVDGAVAQLHDRAVELRQHGEVVRTQVQQLMLAFQFQDRVHQILDQVNSSIASAVGRLQTALADGRVPDAAEWAALLGAGYTTLEQQAVSSNADITPLAATRSTETTFF</sequence>
<evidence type="ECO:0000259" key="3">
    <source>
        <dbReference type="PROSITE" id="PS50111"/>
    </source>
</evidence>
<dbReference type="SMART" id="SM00283">
    <property type="entry name" value="MA"/>
    <property type="match status" value="1"/>
</dbReference>
<dbReference type="InterPro" id="IPR004089">
    <property type="entry name" value="MCPsignal_dom"/>
</dbReference>
<comment type="caution">
    <text evidence="4">The sequence shown here is derived from an EMBL/GenBank/DDBJ whole genome shotgun (WGS) entry which is preliminary data.</text>
</comment>
<dbReference type="AlphaFoldDB" id="A0A480AS18"/>